<comment type="caution">
    <text evidence="4">The sequence shown here is derived from an EMBL/GenBank/DDBJ whole genome shotgun (WGS) entry which is preliminary data.</text>
</comment>
<name>A0ABT9PS94_9HYPH</name>
<dbReference type="EMBL" id="JAUSRF010000006">
    <property type="protein sequence ID" value="MDP9837331.1"/>
    <property type="molecule type" value="Genomic_DNA"/>
</dbReference>
<proteinExistence type="predicted"/>
<dbReference type="EC" id="1.3.1.54" evidence="4"/>
<dbReference type="NCBIfam" id="NF005968">
    <property type="entry name" value="PRK08057.1-2"/>
    <property type="match status" value="1"/>
</dbReference>
<evidence type="ECO:0000256" key="3">
    <source>
        <dbReference type="ARBA" id="ARBA00023002"/>
    </source>
</evidence>
<evidence type="ECO:0000313" key="5">
    <source>
        <dbReference type="Proteomes" id="UP001241472"/>
    </source>
</evidence>
<reference evidence="4 5" key="1">
    <citation type="submission" date="2023-07" db="EMBL/GenBank/DDBJ databases">
        <title>Sorghum-associated microbial communities from plants grown in Nebraska, USA.</title>
        <authorList>
            <person name="Schachtman D."/>
        </authorList>
    </citation>
    <scope>NUCLEOTIDE SEQUENCE [LARGE SCALE GENOMIC DNA]</scope>
    <source>
        <strain evidence="4 5">DS1307</strain>
    </source>
</reference>
<evidence type="ECO:0000313" key="4">
    <source>
        <dbReference type="EMBL" id="MDP9837331.1"/>
    </source>
</evidence>
<dbReference type="RefSeq" id="WP_306833970.1">
    <property type="nucleotide sequence ID" value="NZ_JAUSRF010000006.1"/>
</dbReference>
<dbReference type="Proteomes" id="UP001241472">
    <property type="component" value="Unassembled WGS sequence"/>
</dbReference>
<dbReference type="NCBIfam" id="TIGR00715">
    <property type="entry name" value="precor6x_red"/>
    <property type="match status" value="1"/>
</dbReference>
<accession>A0ABT9PS94</accession>
<sequence>MKNSILILGGTTEARLLAEVLAKRHSLATTLSLAGRTRSPIVMPVPVRTGGFGGAQGLADHLTENRVDLLIDATHPYAARISANAAEASRLSGTPLVALRRDGWCEQDGDRWIHVEHVEAAVAALGKTLRRVFLALGRQELLPFEQAPQHRYVIRSVDPVEPPLAVPSAHYITDRGPFREADELALLADNGIDTIVSKNSGGSASYGKIAAARALGIEVIIIRRPELPQVTSFQSVDAVLSHLDQIFPAERGE</sequence>
<dbReference type="InterPro" id="IPR003723">
    <property type="entry name" value="Precorrin-6x_reduct"/>
</dbReference>
<dbReference type="GO" id="GO:0016994">
    <property type="term" value="F:precorrin-6A reductase activity"/>
    <property type="evidence" value="ECO:0007669"/>
    <property type="project" value="UniProtKB-EC"/>
</dbReference>
<protein>
    <submittedName>
        <fullName evidence="4">Precorrin-6A/cobalt-precorrin-6A reductase</fullName>
        <ecNumber evidence="4">1.3.1.106</ecNumber>
        <ecNumber evidence="4">1.3.1.54</ecNumber>
    </submittedName>
</protein>
<comment type="pathway">
    <text evidence="1">Cofactor biosynthesis; adenosylcobalamin biosynthesis.</text>
</comment>
<dbReference type="EC" id="1.3.1.106" evidence="4"/>
<organism evidence="4 5">
    <name type="scientific">Neorhizobium huautlense</name>
    <dbReference type="NCBI Taxonomy" id="67774"/>
    <lineage>
        <taxon>Bacteria</taxon>
        <taxon>Pseudomonadati</taxon>
        <taxon>Pseudomonadota</taxon>
        <taxon>Alphaproteobacteria</taxon>
        <taxon>Hyphomicrobiales</taxon>
        <taxon>Rhizobiaceae</taxon>
        <taxon>Rhizobium/Agrobacterium group</taxon>
        <taxon>Neorhizobium</taxon>
    </lineage>
</organism>
<keyword evidence="2" id="KW-0169">Cobalamin biosynthesis</keyword>
<dbReference type="Pfam" id="PF02571">
    <property type="entry name" value="CbiJ"/>
    <property type="match status" value="1"/>
</dbReference>
<dbReference type="PANTHER" id="PTHR36925:SF1">
    <property type="entry name" value="COBALT-PRECORRIN-6A REDUCTASE"/>
    <property type="match status" value="1"/>
</dbReference>
<keyword evidence="3 4" id="KW-0560">Oxidoreductase</keyword>
<gene>
    <name evidence="4" type="ORF">J2T09_002083</name>
</gene>
<dbReference type="PANTHER" id="PTHR36925">
    <property type="entry name" value="COBALT-PRECORRIN-6A REDUCTASE"/>
    <property type="match status" value="1"/>
</dbReference>
<evidence type="ECO:0000256" key="1">
    <source>
        <dbReference type="ARBA" id="ARBA00004953"/>
    </source>
</evidence>
<keyword evidence="5" id="KW-1185">Reference proteome</keyword>
<dbReference type="PROSITE" id="PS51014">
    <property type="entry name" value="COBK_CBIJ"/>
    <property type="match status" value="1"/>
</dbReference>
<evidence type="ECO:0000256" key="2">
    <source>
        <dbReference type="ARBA" id="ARBA00022573"/>
    </source>
</evidence>